<evidence type="ECO:0000313" key="2">
    <source>
        <dbReference type="Proteomes" id="UP000245910"/>
    </source>
</evidence>
<organism evidence="1 2">
    <name type="scientific">Fusarium venenatum</name>
    <dbReference type="NCBI Taxonomy" id="56646"/>
    <lineage>
        <taxon>Eukaryota</taxon>
        <taxon>Fungi</taxon>
        <taxon>Dikarya</taxon>
        <taxon>Ascomycota</taxon>
        <taxon>Pezizomycotina</taxon>
        <taxon>Sordariomycetes</taxon>
        <taxon>Hypocreomycetidae</taxon>
        <taxon>Hypocreales</taxon>
        <taxon>Nectriaceae</taxon>
        <taxon>Fusarium</taxon>
    </lineage>
</organism>
<protein>
    <submittedName>
        <fullName evidence="1">Uncharacterized protein</fullName>
    </submittedName>
</protein>
<evidence type="ECO:0000313" key="1">
    <source>
        <dbReference type="EMBL" id="CEI63167.1"/>
    </source>
</evidence>
<name>A0A2L2TFH8_9HYPO</name>
<dbReference type="EMBL" id="LN649230">
    <property type="protein sequence ID" value="CEI63167.1"/>
    <property type="molecule type" value="Genomic_DNA"/>
</dbReference>
<reference evidence="2" key="1">
    <citation type="submission" date="2014-10" db="EMBL/GenBank/DDBJ databases">
        <authorList>
            <person name="King R."/>
        </authorList>
    </citation>
    <scope>NUCLEOTIDE SEQUENCE [LARGE SCALE GENOMIC DNA]</scope>
    <source>
        <strain evidence="2">A3/5</strain>
    </source>
</reference>
<proteinExistence type="predicted"/>
<dbReference type="AlphaFoldDB" id="A0A2L2TFH8"/>
<keyword evidence="2" id="KW-1185">Reference proteome</keyword>
<dbReference type="Proteomes" id="UP000245910">
    <property type="component" value="Chromosome II"/>
</dbReference>
<accession>A0A2L2TFH8</accession>
<sequence length="100" mass="11560">MIRWYGPERFNELWGFLSTGFPKELLDQESAKQFPTGCEDDPTTPDSPGKLAELQHELLAEDHAVRNMMHCVVCEDDLFYFVPNNYSDLANIGPFPWHLE</sequence>